<dbReference type="AlphaFoldDB" id="S8DCV8"/>
<name>S8DCV8_9LAMI</name>
<dbReference type="Proteomes" id="UP000015453">
    <property type="component" value="Unassembled WGS sequence"/>
</dbReference>
<evidence type="ECO:0000313" key="1">
    <source>
        <dbReference type="EMBL" id="EPS57197.1"/>
    </source>
</evidence>
<sequence length="79" mass="8955">MLSKVFPNCGKFFWEICGIKNVRINVSPEAYEHFNHLCSASSGCTLVLFFLPRGTNAYMRILLKVKEAGKNEQNGVRVM</sequence>
<keyword evidence="2" id="KW-1185">Reference proteome</keyword>
<accession>S8DCV8</accession>
<organism evidence="1 2">
    <name type="scientific">Genlisea aurea</name>
    <dbReference type="NCBI Taxonomy" id="192259"/>
    <lineage>
        <taxon>Eukaryota</taxon>
        <taxon>Viridiplantae</taxon>
        <taxon>Streptophyta</taxon>
        <taxon>Embryophyta</taxon>
        <taxon>Tracheophyta</taxon>
        <taxon>Spermatophyta</taxon>
        <taxon>Magnoliopsida</taxon>
        <taxon>eudicotyledons</taxon>
        <taxon>Gunneridae</taxon>
        <taxon>Pentapetalae</taxon>
        <taxon>asterids</taxon>
        <taxon>lamiids</taxon>
        <taxon>Lamiales</taxon>
        <taxon>Lentibulariaceae</taxon>
        <taxon>Genlisea</taxon>
    </lineage>
</organism>
<dbReference type="EMBL" id="AUSU01010517">
    <property type="protein sequence ID" value="EPS57197.1"/>
    <property type="molecule type" value="Genomic_DNA"/>
</dbReference>
<evidence type="ECO:0000313" key="2">
    <source>
        <dbReference type="Proteomes" id="UP000015453"/>
    </source>
</evidence>
<protein>
    <submittedName>
        <fullName evidence="1">Uncharacterized protein</fullName>
    </submittedName>
</protein>
<reference evidence="1 2" key="1">
    <citation type="journal article" date="2013" name="BMC Genomics">
        <title>The miniature genome of a carnivorous plant Genlisea aurea contains a low number of genes and short non-coding sequences.</title>
        <authorList>
            <person name="Leushkin E.V."/>
            <person name="Sutormin R.A."/>
            <person name="Nabieva E.R."/>
            <person name="Penin A.A."/>
            <person name="Kondrashov A.S."/>
            <person name="Logacheva M.D."/>
        </authorList>
    </citation>
    <scope>NUCLEOTIDE SEQUENCE [LARGE SCALE GENOMIC DNA]</scope>
</reference>
<comment type="caution">
    <text evidence="1">The sequence shown here is derived from an EMBL/GenBank/DDBJ whole genome shotgun (WGS) entry which is preliminary data.</text>
</comment>
<proteinExistence type="predicted"/>
<gene>
    <name evidence="1" type="ORF">M569_17624</name>
</gene>